<gene>
    <name evidence="1" type="ORF">JoomaDRAFT_0502</name>
</gene>
<proteinExistence type="predicted"/>
<dbReference type="STRING" id="926559.JoomaDRAFT_0502"/>
<keyword evidence="2" id="KW-1185">Reference proteome</keyword>
<evidence type="ECO:0000313" key="2">
    <source>
        <dbReference type="Proteomes" id="UP000004690"/>
    </source>
</evidence>
<evidence type="ECO:0000313" key="1">
    <source>
        <dbReference type="EMBL" id="EIJ37553.1"/>
    </source>
</evidence>
<dbReference type="EMBL" id="JH651379">
    <property type="protein sequence ID" value="EIJ37553.1"/>
    <property type="molecule type" value="Genomic_DNA"/>
</dbReference>
<organism evidence="1 2">
    <name type="scientific">Galbibacter orientalis DSM 19592</name>
    <dbReference type="NCBI Taxonomy" id="926559"/>
    <lineage>
        <taxon>Bacteria</taxon>
        <taxon>Pseudomonadati</taxon>
        <taxon>Bacteroidota</taxon>
        <taxon>Flavobacteriia</taxon>
        <taxon>Flavobacteriales</taxon>
        <taxon>Flavobacteriaceae</taxon>
        <taxon>Galbibacter</taxon>
    </lineage>
</organism>
<name>I3C1R0_9FLAO</name>
<protein>
    <submittedName>
        <fullName evidence="1">Uncharacterized protein</fullName>
    </submittedName>
</protein>
<reference evidence="1 2" key="1">
    <citation type="submission" date="2012-02" db="EMBL/GenBank/DDBJ databases">
        <title>Improved High-Quality Draft genome of Joostella marina DSM 19592.</title>
        <authorList>
            <consortium name="US DOE Joint Genome Institute (JGI-PGF)"/>
            <person name="Lucas S."/>
            <person name="Copeland A."/>
            <person name="Lapidus A."/>
            <person name="Bruce D."/>
            <person name="Goodwin L."/>
            <person name="Pitluck S."/>
            <person name="Peters L."/>
            <person name="Chertkov O."/>
            <person name="Ovchinnikova G."/>
            <person name="Kyrpides N."/>
            <person name="Mavromatis K."/>
            <person name="Detter J.C."/>
            <person name="Han C."/>
            <person name="Land M."/>
            <person name="Hauser L."/>
            <person name="Markowitz V."/>
            <person name="Cheng J.-F."/>
            <person name="Hugenholtz P."/>
            <person name="Woyke T."/>
            <person name="Wu D."/>
            <person name="Tindall B."/>
            <person name="Brambilla E."/>
            <person name="Klenk H.-P."/>
            <person name="Eisen J.A."/>
        </authorList>
    </citation>
    <scope>NUCLEOTIDE SEQUENCE [LARGE SCALE GENOMIC DNA]</scope>
    <source>
        <strain evidence="1 2">DSM 19592</strain>
    </source>
</reference>
<dbReference type="AlphaFoldDB" id="I3C1R0"/>
<dbReference type="HOGENOM" id="CLU_194474_0_0_10"/>
<dbReference type="Proteomes" id="UP000004690">
    <property type="component" value="Unassembled WGS sequence"/>
</dbReference>
<accession>I3C1R0</accession>
<sequence length="82" mass="9811">MATITVLQIMESFKLKAMIYLNFTDLSEETQNRLMENSKKDVERKFGEDIRKYVRKNHACFETMIAEEALRNLYSYTFVFNI</sequence>